<keyword evidence="5" id="KW-0472">Membrane</keyword>
<name>A0ABQ9EI79_TEGGR</name>
<gene>
    <name evidence="6" type="ORF">KUTeg_019349</name>
</gene>
<evidence type="ECO:0000256" key="1">
    <source>
        <dbReference type="ARBA" id="ARBA00004141"/>
    </source>
</evidence>
<organism evidence="6 7">
    <name type="scientific">Tegillarca granosa</name>
    <name type="common">Malaysian cockle</name>
    <name type="synonym">Anadara granosa</name>
    <dbReference type="NCBI Taxonomy" id="220873"/>
    <lineage>
        <taxon>Eukaryota</taxon>
        <taxon>Metazoa</taxon>
        <taxon>Spiralia</taxon>
        <taxon>Lophotrochozoa</taxon>
        <taxon>Mollusca</taxon>
        <taxon>Bivalvia</taxon>
        <taxon>Autobranchia</taxon>
        <taxon>Pteriomorphia</taxon>
        <taxon>Arcoida</taxon>
        <taxon>Arcoidea</taxon>
        <taxon>Arcidae</taxon>
        <taxon>Tegillarca</taxon>
    </lineage>
</organism>
<keyword evidence="4" id="KW-1133">Transmembrane helix</keyword>
<evidence type="ECO:0000313" key="6">
    <source>
        <dbReference type="EMBL" id="KAJ8302953.1"/>
    </source>
</evidence>
<evidence type="ECO:0000256" key="4">
    <source>
        <dbReference type="ARBA" id="ARBA00022989"/>
    </source>
</evidence>
<dbReference type="SUPFAM" id="SSF161070">
    <property type="entry name" value="SNF-like"/>
    <property type="match status" value="1"/>
</dbReference>
<dbReference type="PANTHER" id="PTHR11616:SF240">
    <property type="entry name" value="BLOATED TUBULES, ISOFORM B-RELATED"/>
    <property type="match status" value="1"/>
</dbReference>
<reference evidence="6 7" key="1">
    <citation type="submission" date="2022-12" db="EMBL/GenBank/DDBJ databases">
        <title>Chromosome-level genome of Tegillarca granosa.</title>
        <authorList>
            <person name="Kim J."/>
        </authorList>
    </citation>
    <scope>NUCLEOTIDE SEQUENCE [LARGE SCALE GENOMIC DNA]</scope>
    <source>
        <strain evidence="6">Teg-2019</strain>
        <tissue evidence="6">Adductor muscle</tissue>
    </source>
</reference>
<sequence>MLLTLGIDSQFGTFETVSSGLTDAFPQQLGNKKVLVTAVLSFILFILGLPFTTNVKCVIVGWIYGAERFSKDIELMLGRPPPLIIRFC</sequence>
<keyword evidence="2" id="KW-0813">Transport</keyword>
<accession>A0ABQ9EI79</accession>
<dbReference type="Proteomes" id="UP001217089">
    <property type="component" value="Unassembled WGS sequence"/>
</dbReference>
<evidence type="ECO:0000256" key="2">
    <source>
        <dbReference type="ARBA" id="ARBA00022448"/>
    </source>
</evidence>
<dbReference type="PANTHER" id="PTHR11616">
    <property type="entry name" value="SODIUM/CHLORIDE DEPENDENT TRANSPORTER"/>
    <property type="match status" value="1"/>
</dbReference>
<feature type="non-terminal residue" evidence="6">
    <location>
        <position position="88"/>
    </location>
</feature>
<comment type="caution">
    <text evidence="6">The sequence shown here is derived from an EMBL/GenBank/DDBJ whole genome shotgun (WGS) entry which is preliminary data.</text>
</comment>
<protein>
    <submittedName>
        <fullName evidence="6">Uncharacterized protein</fullName>
    </submittedName>
</protein>
<proteinExistence type="predicted"/>
<evidence type="ECO:0000256" key="5">
    <source>
        <dbReference type="ARBA" id="ARBA00023136"/>
    </source>
</evidence>
<dbReference type="InterPro" id="IPR000175">
    <property type="entry name" value="Na/ntran_symport"/>
</dbReference>
<keyword evidence="3" id="KW-0812">Transmembrane</keyword>
<comment type="subcellular location">
    <subcellularLocation>
        <location evidence="1">Membrane</location>
        <topology evidence="1">Multi-pass membrane protein</topology>
    </subcellularLocation>
</comment>
<dbReference type="InterPro" id="IPR037272">
    <property type="entry name" value="SNS_sf"/>
</dbReference>
<dbReference type="Pfam" id="PF00209">
    <property type="entry name" value="SNF"/>
    <property type="match status" value="1"/>
</dbReference>
<dbReference type="EMBL" id="JARBDR010000917">
    <property type="protein sequence ID" value="KAJ8302953.1"/>
    <property type="molecule type" value="Genomic_DNA"/>
</dbReference>
<evidence type="ECO:0000256" key="3">
    <source>
        <dbReference type="ARBA" id="ARBA00022692"/>
    </source>
</evidence>
<dbReference type="PROSITE" id="PS50267">
    <property type="entry name" value="NA_NEUROTRAN_SYMP_3"/>
    <property type="match status" value="1"/>
</dbReference>
<evidence type="ECO:0000313" key="7">
    <source>
        <dbReference type="Proteomes" id="UP001217089"/>
    </source>
</evidence>
<keyword evidence="7" id="KW-1185">Reference proteome</keyword>